<dbReference type="GO" id="GO:0003884">
    <property type="term" value="F:D-amino-acid oxidase activity"/>
    <property type="evidence" value="ECO:0007669"/>
    <property type="project" value="InterPro"/>
</dbReference>
<evidence type="ECO:0000259" key="6">
    <source>
        <dbReference type="Pfam" id="PF01266"/>
    </source>
</evidence>
<organism evidence="7 8">
    <name type="scientific">Natrarchaeobius chitinivorans</name>
    <dbReference type="NCBI Taxonomy" id="1679083"/>
    <lineage>
        <taxon>Archaea</taxon>
        <taxon>Methanobacteriati</taxon>
        <taxon>Methanobacteriota</taxon>
        <taxon>Stenosarchaea group</taxon>
        <taxon>Halobacteria</taxon>
        <taxon>Halobacteriales</taxon>
        <taxon>Natrialbaceae</taxon>
        <taxon>Natrarchaeobius</taxon>
    </lineage>
</organism>
<dbReference type="Pfam" id="PF01266">
    <property type="entry name" value="DAO"/>
    <property type="match status" value="1"/>
</dbReference>
<dbReference type="EMBL" id="REGA01000005">
    <property type="protein sequence ID" value="RQG95450.1"/>
    <property type="molecule type" value="Genomic_DNA"/>
</dbReference>
<dbReference type="Proteomes" id="UP000282323">
    <property type="component" value="Unassembled WGS sequence"/>
</dbReference>
<dbReference type="InterPro" id="IPR006076">
    <property type="entry name" value="FAD-dep_OxRdtase"/>
</dbReference>
<accession>A0A3N6MFF0</accession>
<feature type="domain" description="FAD dependent oxidoreductase" evidence="6">
    <location>
        <begin position="4"/>
        <end position="350"/>
    </location>
</feature>
<dbReference type="GO" id="GO:0005737">
    <property type="term" value="C:cytoplasm"/>
    <property type="evidence" value="ECO:0007669"/>
    <property type="project" value="TreeGrafter"/>
</dbReference>
<dbReference type="GO" id="GO:0019478">
    <property type="term" value="P:D-amino acid catabolic process"/>
    <property type="evidence" value="ECO:0007669"/>
    <property type="project" value="TreeGrafter"/>
</dbReference>
<keyword evidence="4" id="KW-0274">FAD</keyword>
<dbReference type="GO" id="GO:0071949">
    <property type="term" value="F:FAD binding"/>
    <property type="evidence" value="ECO:0007669"/>
    <property type="project" value="InterPro"/>
</dbReference>
<dbReference type="Gene3D" id="3.30.9.10">
    <property type="entry name" value="D-Amino Acid Oxidase, subunit A, domain 2"/>
    <property type="match status" value="1"/>
</dbReference>
<evidence type="ECO:0000256" key="4">
    <source>
        <dbReference type="ARBA" id="ARBA00022827"/>
    </source>
</evidence>
<dbReference type="InterPro" id="IPR006181">
    <property type="entry name" value="D-amino_acid_oxidase_CS"/>
</dbReference>
<evidence type="ECO:0000256" key="2">
    <source>
        <dbReference type="ARBA" id="ARBA00006730"/>
    </source>
</evidence>
<dbReference type="SUPFAM" id="SSF51971">
    <property type="entry name" value="Nucleotide-binding domain"/>
    <property type="match status" value="1"/>
</dbReference>
<sequence length="385" mass="42157">MQPDITVLGAGVNGTSTALALTLLGYNTQIVADQFAYEEQHRDPRFSSAYGAGAILPYSVGMDSLDETFEESQTVFRLLEELSVLGVRKNDHYWIDEEGRGPSNAPKYLDGFRKVESPNALPRRTGSEHVTDFTAEMLFADMPTYMEGLYRLYQAAGGSIRKRTVTRTDLTEMPGLLINCTGLRSPELFEDSAPYHAARGHLVTAQRAPIPKLDGTMISYSYSVAGDRKGVYCFPRMDGIVMGGTHQSVPYRPDEKPCFPPLNEPTTKIGGTEVPKRIVELNAELLAQLGVDVERSDLEVSIGYRPLRDPEGDGVRVELAEESCGPVVHNYGHGGAGISVSWGCAISVARLVREAIGDREVPPAPVSRPAPLLPLYRTLTKHICE</sequence>
<evidence type="ECO:0000256" key="5">
    <source>
        <dbReference type="ARBA" id="ARBA00023002"/>
    </source>
</evidence>
<protein>
    <submittedName>
        <fullName evidence="7">FAD-binding oxidoreductase</fullName>
    </submittedName>
</protein>
<name>A0A3N6MFF0_NATCH</name>
<dbReference type="InterPro" id="IPR023209">
    <property type="entry name" value="DAO"/>
</dbReference>
<dbReference type="Gene3D" id="3.40.50.720">
    <property type="entry name" value="NAD(P)-binding Rossmann-like Domain"/>
    <property type="match status" value="1"/>
</dbReference>
<proteinExistence type="inferred from homology"/>
<reference evidence="7 8" key="1">
    <citation type="submission" date="2018-10" db="EMBL/GenBank/DDBJ databases">
        <title>Natrarchaeobius chitinivorans gen. nov., sp. nov., and Natrarchaeobius haloalkaliphilus sp. nov., alkaliphilic, chitin-utilizing haloarchaea from hypersaline alkaline lakes.</title>
        <authorList>
            <person name="Sorokin D.Y."/>
            <person name="Elcheninov A.G."/>
            <person name="Kostrikina N.A."/>
            <person name="Bale N.J."/>
            <person name="Sinninghe Damste J.S."/>
            <person name="Khijniak T.V."/>
            <person name="Kublanov I.V."/>
            <person name="Toshchakov S.V."/>
        </authorList>
    </citation>
    <scope>NUCLEOTIDE SEQUENCE [LARGE SCALE GENOMIC DNA]</scope>
    <source>
        <strain evidence="7 8">AArcht4T</strain>
    </source>
</reference>
<evidence type="ECO:0000313" key="8">
    <source>
        <dbReference type="Proteomes" id="UP000282323"/>
    </source>
</evidence>
<keyword evidence="3" id="KW-0285">Flavoprotein</keyword>
<keyword evidence="8" id="KW-1185">Reference proteome</keyword>
<keyword evidence="5" id="KW-0560">Oxidoreductase</keyword>
<dbReference type="PANTHER" id="PTHR11530">
    <property type="entry name" value="D-AMINO ACID OXIDASE"/>
    <property type="match status" value="1"/>
</dbReference>
<comment type="similarity">
    <text evidence="2">Belongs to the DAMOX/DASOX family.</text>
</comment>
<dbReference type="PROSITE" id="PS00677">
    <property type="entry name" value="DAO"/>
    <property type="match status" value="1"/>
</dbReference>
<evidence type="ECO:0000256" key="1">
    <source>
        <dbReference type="ARBA" id="ARBA00001974"/>
    </source>
</evidence>
<evidence type="ECO:0000313" key="7">
    <source>
        <dbReference type="EMBL" id="RQG95450.1"/>
    </source>
</evidence>
<evidence type="ECO:0000256" key="3">
    <source>
        <dbReference type="ARBA" id="ARBA00022630"/>
    </source>
</evidence>
<comment type="caution">
    <text evidence="7">The sequence shown here is derived from an EMBL/GenBank/DDBJ whole genome shotgun (WGS) entry which is preliminary data.</text>
</comment>
<dbReference type="AlphaFoldDB" id="A0A3N6MFF0"/>
<gene>
    <name evidence="7" type="ORF">EA473_08280</name>
</gene>
<comment type="cofactor">
    <cofactor evidence="1">
        <name>FAD</name>
        <dbReference type="ChEBI" id="CHEBI:57692"/>
    </cofactor>
</comment>
<dbReference type="PANTHER" id="PTHR11530:SF11">
    <property type="entry name" value="D-ASPARTATE OXIDASE"/>
    <property type="match status" value="1"/>
</dbReference>